<feature type="compositionally biased region" description="Low complexity" evidence="1">
    <location>
        <begin position="1"/>
        <end position="17"/>
    </location>
</feature>
<evidence type="ECO:0000313" key="4">
    <source>
        <dbReference type="EMBL" id="CEQ41695.1"/>
    </source>
</evidence>
<feature type="transmembrane region" description="Helical" evidence="2">
    <location>
        <begin position="375"/>
        <end position="397"/>
    </location>
</feature>
<feature type="region of interest" description="Disordered" evidence="1">
    <location>
        <begin position="1"/>
        <end position="260"/>
    </location>
</feature>
<keyword evidence="5" id="KW-1185">Reference proteome</keyword>
<dbReference type="Pfam" id="PF25886">
    <property type="entry name" value="Msy1"/>
    <property type="match status" value="1"/>
</dbReference>
<evidence type="ECO:0000313" key="5">
    <source>
        <dbReference type="Proteomes" id="UP000243876"/>
    </source>
</evidence>
<dbReference type="PROSITE" id="PS50222">
    <property type="entry name" value="EF_HAND_2"/>
    <property type="match status" value="1"/>
</dbReference>
<feature type="compositionally biased region" description="Acidic residues" evidence="1">
    <location>
        <begin position="114"/>
        <end position="124"/>
    </location>
</feature>
<feature type="non-terminal residue" evidence="4">
    <location>
        <position position="1"/>
    </location>
</feature>
<keyword evidence="2" id="KW-0472">Membrane</keyword>
<feature type="compositionally biased region" description="Gly residues" evidence="1">
    <location>
        <begin position="202"/>
        <end position="213"/>
    </location>
</feature>
<evidence type="ECO:0000256" key="2">
    <source>
        <dbReference type="SAM" id="Phobius"/>
    </source>
</evidence>
<feature type="region of interest" description="Disordered" evidence="1">
    <location>
        <begin position="721"/>
        <end position="768"/>
    </location>
</feature>
<feature type="region of interest" description="Disordered" evidence="1">
    <location>
        <begin position="481"/>
        <end position="515"/>
    </location>
</feature>
<accession>A0A0D6EQ45</accession>
<feature type="compositionally biased region" description="Pro residues" evidence="1">
    <location>
        <begin position="29"/>
        <end position="45"/>
    </location>
</feature>
<feature type="compositionally biased region" description="Gly residues" evidence="1">
    <location>
        <begin position="228"/>
        <end position="240"/>
    </location>
</feature>
<evidence type="ECO:0000256" key="1">
    <source>
        <dbReference type="SAM" id="MobiDB-lite"/>
    </source>
</evidence>
<feature type="domain" description="EF-hand" evidence="3">
    <location>
        <begin position="602"/>
        <end position="637"/>
    </location>
</feature>
<organism evidence="4 5">
    <name type="scientific">Sporidiobolus salmonicolor</name>
    <name type="common">Yeast-like fungus</name>
    <name type="synonym">Sporobolomyces salmonicolor</name>
    <dbReference type="NCBI Taxonomy" id="5005"/>
    <lineage>
        <taxon>Eukaryota</taxon>
        <taxon>Fungi</taxon>
        <taxon>Dikarya</taxon>
        <taxon>Basidiomycota</taxon>
        <taxon>Pucciniomycotina</taxon>
        <taxon>Microbotryomycetes</taxon>
        <taxon>Sporidiobolales</taxon>
        <taxon>Sporidiobolaceae</taxon>
        <taxon>Sporobolomyces</taxon>
    </lineage>
</organism>
<feature type="compositionally biased region" description="Polar residues" evidence="1">
    <location>
        <begin position="67"/>
        <end position="78"/>
    </location>
</feature>
<feature type="compositionally biased region" description="Low complexity" evidence="1">
    <location>
        <begin position="481"/>
        <end position="492"/>
    </location>
</feature>
<dbReference type="PANTHER" id="PTHR31323:SF15">
    <property type="entry name" value="MECHANOSENSITIVE ION CHANNEL PROTEIN MSY1"/>
    <property type="match status" value="1"/>
</dbReference>
<keyword evidence="2" id="KW-0812">Transmembrane</keyword>
<keyword evidence="2" id="KW-1133">Transmembrane helix</keyword>
<feature type="compositionally biased region" description="Basic and acidic residues" evidence="1">
    <location>
        <begin position="979"/>
        <end position="997"/>
    </location>
</feature>
<dbReference type="InterPro" id="IPR058650">
    <property type="entry name" value="Msy1/2-like"/>
</dbReference>
<feature type="region of interest" description="Disordered" evidence="1">
    <location>
        <begin position="978"/>
        <end position="997"/>
    </location>
</feature>
<protein>
    <submittedName>
        <fullName evidence="4">SPOSA6832_03430-mRNA-1:cds</fullName>
    </submittedName>
</protein>
<feature type="transmembrane region" description="Helical" evidence="2">
    <location>
        <begin position="655"/>
        <end position="677"/>
    </location>
</feature>
<feature type="transmembrane region" description="Helical" evidence="2">
    <location>
        <begin position="301"/>
        <end position="322"/>
    </location>
</feature>
<dbReference type="Proteomes" id="UP000243876">
    <property type="component" value="Unassembled WGS sequence"/>
</dbReference>
<dbReference type="PANTHER" id="PTHR31323">
    <property type="entry name" value="MECHANOSENSITIVE ION CHANNEL PROTEIN MSY2"/>
    <property type="match status" value="1"/>
</dbReference>
<feature type="compositionally biased region" description="Basic and acidic residues" evidence="1">
    <location>
        <begin position="493"/>
        <end position="502"/>
    </location>
</feature>
<feature type="transmembrane region" description="Helical" evidence="2">
    <location>
        <begin position="334"/>
        <end position="354"/>
    </location>
</feature>
<sequence>MSTPSSTRPSRSTSLSRSSDRNGQQSMAPPVPSYPPASNPSPPRSYPAAAHAVSTEHTPLAYDTSPHLDSSNGSSTLPPASHDFADGPYTAIHLGDAPHPYYETAQGRGGSLDLAEDYGGEGDLSEGAPLRASLSTHDSRTHLRSGQTVVTPGGVSTALPTGPDGDLEKHYDSRPLHPGASVQMGALPSRQSGRAERMYGSGEKGGAGSGTGSGYSSPRARSHDRAGSRGGLGQWQGPAGGNSPYGKLGEGQGEDEGDGYHLGANSNPNLAFADGDFIQPGKNWFSRVFFAIYNSSFIIRWIIYIIPVLGLLWVPAIVQFAAAPQGTIWSVPLLWWSIWLTVVWCGWWGAALVAKCGPTVLQNTVGVVAPELRHYIGYVNSIQFYTGAAGWALANWISFLPLIRSRATSSSSNNTLALITQGLFGIFLVLCILLIEKLVIQVIAHHFHKKSYQDRITEQKFQVNALISLYLKCVQTSRSPSSACRLRNSSSRSSRDIGRSDTLDGGMKRPKNRRQVSDPTLLVKKAFKGAKKVAQTATTVIGTVASEIAGERVLQPNSPSSMVMTALQSTNKTKHLARRIYYSFTPKYRDGMVLADIAKCFRNREEAERAFAIFDRDLNGDATLEEVEMACLEIHRQRLDLGRSMRDIDSAVGRLDSIIMSLWYVISILIIVGLLDASFNTLVARYVSRSSLTSAQLVYRSMALTTFIVLQCRHLYSRSGKQVSRGSSEPRRKKFSPRASSFSSSTPTTSATRSTLTATSCSSAPSPLSRSLLRSAEADELAVNNRMHLLSTIFKKIDGTVCQAPHTLLNTKFVQNYRRSGPIWETFTWDVDFGTPFEKIEALRSRMLEFLETEKRDFLPSIDITIQDFDGQGKLTLSAAINYKTSWQNGALKAQRRNKWVCALKVAMGELQIFGPAGAGDPAPAPAEPTQYTLVPYDEIKAKEAAAAKAKENEAPKAEGFEPIGAAAGFAGGMMDSDQVMREEAGEGDGRLRQRRE</sequence>
<proteinExistence type="predicted"/>
<dbReference type="GO" id="GO:0005262">
    <property type="term" value="F:calcium channel activity"/>
    <property type="evidence" value="ECO:0007669"/>
    <property type="project" value="TreeGrafter"/>
</dbReference>
<dbReference type="OrthoDB" id="544685at2759"/>
<evidence type="ECO:0000259" key="3">
    <source>
        <dbReference type="PROSITE" id="PS50222"/>
    </source>
</evidence>
<feature type="compositionally biased region" description="Basic and acidic residues" evidence="1">
    <location>
        <begin position="166"/>
        <end position="175"/>
    </location>
</feature>
<dbReference type="InterPro" id="IPR002048">
    <property type="entry name" value="EF_hand_dom"/>
</dbReference>
<feature type="compositionally biased region" description="Low complexity" evidence="1">
    <location>
        <begin position="737"/>
        <end position="768"/>
    </location>
</feature>
<gene>
    <name evidence="4" type="primary">SPOSA6832_03430</name>
</gene>
<dbReference type="GO" id="GO:0005509">
    <property type="term" value="F:calcium ion binding"/>
    <property type="evidence" value="ECO:0007669"/>
    <property type="project" value="InterPro"/>
</dbReference>
<name>A0A0D6EQ45_SPOSA</name>
<dbReference type="GO" id="GO:0006874">
    <property type="term" value="P:intracellular calcium ion homeostasis"/>
    <property type="evidence" value="ECO:0007669"/>
    <property type="project" value="TreeGrafter"/>
</dbReference>
<reference evidence="5" key="1">
    <citation type="submission" date="2015-02" db="EMBL/GenBank/DDBJ databases">
        <authorList>
            <person name="Gon?alves P."/>
        </authorList>
    </citation>
    <scope>NUCLEOTIDE SEQUENCE [LARGE SCALE GENOMIC DNA]</scope>
</reference>
<feature type="transmembrane region" description="Helical" evidence="2">
    <location>
        <begin position="417"/>
        <end position="440"/>
    </location>
</feature>
<dbReference type="AlphaFoldDB" id="A0A0D6EQ45"/>
<dbReference type="EMBL" id="CENE01000016">
    <property type="protein sequence ID" value="CEQ41695.1"/>
    <property type="molecule type" value="Genomic_DNA"/>
</dbReference>